<accession>A0A1N6MC48</accession>
<feature type="transmembrane region" description="Helical" evidence="11">
    <location>
        <begin position="149"/>
        <end position="171"/>
    </location>
</feature>
<dbReference type="InterPro" id="IPR005829">
    <property type="entry name" value="Sugar_transporter_CS"/>
</dbReference>
<evidence type="ECO:0000313" key="13">
    <source>
        <dbReference type="EMBL" id="SIP56059.1"/>
    </source>
</evidence>
<evidence type="ECO:0000256" key="6">
    <source>
        <dbReference type="ARBA" id="ARBA00022989"/>
    </source>
</evidence>
<dbReference type="InterPro" id="IPR005828">
    <property type="entry name" value="MFS_sugar_transport-like"/>
</dbReference>
<dbReference type="FunFam" id="1.20.1250.20:FF:000078">
    <property type="entry name" value="MFS maltose transporter, putative"/>
    <property type="match status" value="1"/>
</dbReference>
<evidence type="ECO:0000256" key="3">
    <source>
        <dbReference type="ARBA" id="ARBA00022448"/>
    </source>
</evidence>
<comment type="subcellular location">
    <subcellularLocation>
        <location evidence="1">Membrane</location>
        <topology evidence="1">Multi-pass membrane protein</topology>
    </subcellularLocation>
</comment>
<evidence type="ECO:0000256" key="9">
    <source>
        <dbReference type="RuleBase" id="RU003346"/>
    </source>
</evidence>
<dbReference type="InterPro" id="IPR036259">
    <property type="entry name" value="MFS_trans_sf"/>
</dbReference>
<feature type="transmembrane region" description="Helical" evidence="11">
    <location>
        <begin position="222"/>
        <end position="243"/>
    </location>
</feature>
<feature type="transmembrane region" description="Helical" evidence="11">
    <location>
        <begin position="300"/>
        <end position="321"/>
    </location>
</feature>
<feature type="compositionally biased region" description="Low complexity" evidence="10">
    <location>
        <begin position="514"/>
        <end position="529"/>
    </location>
</feature>
<organism evidence="13">
    <name type="scientific">Yarrowia galli</name>
    <dbReference type="NCBI Taxonomy" id="197054"/>
    <lineage>
        <taxon>Eukaryota</taxon>
        <taxon>Fungi</taxon>
        <taxon>Dikarya</taxon>
        <taxon>Ascomycota</taxon>
        <taxon>Saccharomycotina</taxon>
        <taxon>Dipodascomycetes</taxon>
        <taxon>Dipodascales</taxon>
        <taxon>Dipodascales incertae sedis</taxon>
        <taxon>Yarrowia</taxon>
    </lineage>
</organism>
<feature type="region of interest" description="Disordered" evidence="10">
    <location>
        <begin position="1"/>
        <end position="21"/>
    </location>
</feature>
<evidence type="ECO:0000256" key="10">
    <source>
        <dbReference type="SAM" id="MobiDB-lite"/>
    </source>
</evidence>
<dbReference type="NCBIfam" id="TIGR00879">
    <property type="entry name" value="SP"/>
    <property type="match status" value="1"/>
</dbReference>
<dbReference type="PANTHER" id="PTHR48022">
    <property type="entry name" value="PLASTIDIC GLUCOSE TRANSPORTER 4"/>
    <property type="match status" value="1"/>
</dbReference>
<dbReference type="InterPro" id="IPR050360">
    <property type="entry name" value="MFS_Sugar_Transporters"/>
</dbReference>
<evidence type="ECO:0000256" key="2">
    <source>
        <dbReference type="ARBA" id="ARBA00010992"/>
    </source>
</evidence>
<dbReference type="GO" id="GO:0016020">
    <property type="term" value="C:membrane"/>
    <property type="evidence" value="ECO:0007669"/>
    <property type="project" value="UniProtKB-SubCell"/>
</dbReference>
<proteinExistence type="inferred from homology"/>
<feature type="transmembrane region" description="Helical" evidence="11">
    <location>
        <begin position="45"/>
        <end position="72"/>
    </location>
</feature>
<dbReference type="PANTHER" id="PTHR48022:SF5">
    <property type="entry name" value="ALPHA-GLUCOSIDES PERMEASE MPH2-RELATED"/>
    <property type="match status" value="1"/>
</dbReference>
<evidence type="ECO:0000256" key="5">
    <source>
        <dbReference type="ARBA" id="ARBA00022692"/>
    </source>
</evidence>
<feature type="transmembrane region" description="Helical" evidence="11">
    <location>
        <begin position="363"/>
        <end position="380"/>
    </location>
</feature>
<name>A0A1N6MC48_9ASCO</name>
<evidence type="ECO:0000256" key="4">
    <source>
        <dbReference type="ARBA" id="ARBA00022597"/>
    </source>
</evidence>
<dbReference type="Pfam" id="PF00083">
    <property type="entry name" value="Sugar_tr"/>
    <property type="match status" value="1"/>
</dbReference>
<evidence type="ECO:0000256" key="8">
    <source>
        <dbReference type="ARBA" id="ARBA00026248"/>
    </source>
</evidence>
<keyword evidence="4" id="KW-0762">Sugar transport</keyword>
<feature type="transmembrane region" description="Helical" evidence="11">
    <location>
        <begin position="392"/>
        <end position="416"/>
    </location>
</feature>
<dbReference type="Gene3D" id="1.20.1250.20">
    <property type="entry name" value="MFS general substrate transporter like domains"/>
    <property type="match status" value="1"/>
</dbReference>
<dbReference type="InterPro" id="IPR003663">
    <property type="entry name" value="Sugar/inositol_transpt"/>
</dbReference>
<gene>
    <name evidence="13" type="ORF">YAGA0_F04522g</name>
</gene>
<keyword evidence="8" id="KW-0462">Maltose metabolism</keyword>
<evidence type="ECO:0000256" key="7">
    <source>
        <dbReference type="ARBA" id="ARBA00023136"/>
    </source>
</evidence>
<keyword evidence="7 11" id="KW-0472">Membrane</keyword>
<dbReference type="EMBL" id="LT671736">
    <property type="protein sequence ID" value="SIP56059.1"/>
    <property type="molecule type" value="Genomic_DNA"/>
</dbReference>
<dbReference type="GO" id="GO:0000023">
    <property type="term" value="P:maltose metabolic process"/>
    <property type="evidence" value="ECO:0007669"/>
    <property type="project" value="UniProtKB-KW"/>
</dbReference>
<dbReference type="PROSITE" id="PS50850">
    <property type="entry name" value="MFS"/>
    <property type="match status" value="1"/>
</dbReference>
<keyword evidence="3 9" id="KW-0813">Transport</keyword>
<feature type="transmembrane region" description="Helical" evidence="11">
    <location>
        <begin position="125"/>
        <end position="143"/>
    </location>
</feature>
<dbReference type="GO" id="GO:0005351">
    <property type="term" value="F:carbohydrate:proton symporter activity"/>
    <property type="evidence" value="ECO:0007669"/>
    <property type="project" value="TreeGrafter"/>
</dbReference>
<evidence type="ECO:0000256" key="1">
    <source>
        <dbReference type="ARBA" id="ARBA00004141"/>
    </source>
</evidence>
<dbReference type="SUPFAM" id="SSF103473">
    <property type="entry name" value="MFS general substrate transporter"/>
    <property type="match status" value="1"/>
</dbReference>
<reference evidence="13" key="2">
    <citation type="submission" date="2016-12" db="EMBL/GenBank/DDBJ databases">
        <title>Characterization of hexose transporters in Yarrowia lipolytica reveals new groups of Sugar Porters involved in yeast growth.</title>
        <authorList>
            <person name="Lazar Z."/>
            <person name="Neuveglise C."/>
            <person name="Rossignol T."/>
            <person name="Devillers H."/>
            <person name="Morin N."/>
            <person name="Robak M."/>
            <person name="Nicaud J.-M."/>
            <person name="Crutz-Le Coq A.-M."/>
        </authorList>
    </citation>
    <scope>NUCLEOTIDE SEQUENCE</scope>
    <source>
        <strain evidence="13">CBS 9722</strain>
    </source>
</reference>
<feature type="transmembrane region" description="Helical" evidence="11">
    <location>
        <begin position="459"/>
        <end position="479"/>
    </location>
</feature>
<feature type="domain" description="Major facilitator superfamily (MFS) profile" evidence="12">
    <location>
        <begin position="48"/>
        <end position="485"/>
    </location>
</feature>
<feature type="compositionally biased region" description="Basic and acidic residues" evidence="10">
    <location>
        <begin position="503"/>
        <end position="513"/>
    </location>
</feature>
<dbReference type="InterPro" id="IPR020846">
    <property type="entry name" value="MFS_dom"/>
</dbReference>
<keyword evidence="6 11" id="KW-1133">Transmembrane helix</keyword>
<feature type="transmembrane region" description="Helical" evidence="11">
    <location>
        <begin position="333"/>
        <end position="356"/>
    </location>
</feature>
<feature type="transmembrane region" description="Helical" evidence="11">
    <location>
        <begin position="428"/>
        <end position="447"/>
    </location>
</feature>
<evidence type="ECO:0000259" key="12">
    <source>
        <dbReference type="PROSITE" id="PS50850"/>
    </source>
</evidence>
<sequence>MSESSISFKAPTSPTTPTTERPLHAFREWENSLTLWNTLRIYRKCVFWSLVMCCLIVMDGYDGFLIPSFYAVSSFQRKFGVQLPDASWTIEAKWQTAFMVGSPIGRITGALGVGLLADKYGRKKVTLVPLALLTGIIFIVFFAKDKAMLCVGWTLSGLIWGVFNTMAPTYVSEICPVSLRSTFAAAINLSWVIGQFISTAVLTASESQQNQWSYRIPLAVQWFWPLVLIPLIAFMPESPWWTLKQGDEERTRKVLERLVNKNDVDIDTYLEYMCHTIQEEDDSGKFSDCFKGADLRRTEICCFTYFVQPLSGLYLLSYVAYFLQLTGIPRDVVFKMTLGITAVAVLASLVSPLVILHFKRRTLYMGSLTLMACTLLAIGITQKFDTQAARWAAGILVFVWVGTYDTTIGPLTYVIVSETSSVQLRSKTVALASISNSLIVIVLHVTVPYLMNEEEAHMGAYVAFVWAPFCIMAIIWAFFRLPELKGMSFLEIEQLFQNERARKVENQQSKHESPPAAVVEGVEPVAQQP</sequence>
<comment type="similarity">
    <text evidence="2 9">Belongs to the major facilitator superfamily. Sugar transporter (TC 2.A.1.1) family.</text>
</comment>
<dbReference type="AlphaFoldDB" id="A0A1N6MC48"/>
<dbReference type="PROSITE" id="PS00217">
    <property type="entry name" value="SUGAR_TRANSPORT_2"/>
    <property type="match status" value="1"/>
</dbReference>
<keyword evidence="5 11" id="KW-0812">Transmembrane</keyword>
<protein>
    <submittedName>
        <fullName evidence="13">Putative Sugar Porter</fullName>
    </submittedName>
</protein>
<evidence type="ECO:0000256" key="11">
    <source>
        <dbReference type="SAM" id="Phobius"/>
    </source>
</evidence>
<feature type="region of interest" description="Disordered" evidence="10">
    <location>
        <begin position="503"/>
        <end position="529"/>
    </location>
</feature>
<reference evidence="13" key="1">
    <citation type="submission" date="2016-11" db="EMBL/GenBank/DDBJ databases">
        <authorList>
            <person name="Jaros S."/>
            <person name="Januszkiewicz K."/>
            <person name="Wedrychowicz H."/>
        </authorList>
    </citation>
    <scope>NUCLEOTIDE SEQUENCE</scope>
    <source>
        <strain evidence="13">CBS 9722</strain>
    </source>
</reference>